<feature type="region of interest" description="Disordered" evidence="1">
    <location>
        <begin position="533"/>
        <end position="555"/>
    </location>
</feature>
<evidence type="ECO:0000256" key="1">
    <source>
        <dbReference type="SAM" id="MobiDB-lite"/>
    </source>
</evidence>
<gene>
    <name evidence="3" type="ORF">SNAT2548_LOCUS20570</name>
</gene>
<proteinExistence type="predicted"/>
<feature type="compositionally biased region" description="Low complexity" evidence="1">
    <location>
        <begin position="374"/>
        <end position="385"/>
    </location>
</feature>
<feature type="transmembrane region" description="Helical" evidence="2">
    <location>
        <begin position="201"/>
        <end position="225"/>
    </location>
</feature>
<feature type="transmembrane region" description="Helical" evidence="2">
    <location>
        <begin position="130"/>
        <end position="150"/>
    </location>
</feature>
<feature type="compositionally biased region" description="Basic residues" evidence="1">
    <location>
        <begin position="436"/>
        <end position="445"/>
    </location>
</feature>
<evidence type="ECO:0000313" key="4">
    <source>
        <dbReference type="Proteomes" id="UP000604046"/>
    </source>
</evidence>
<keyword evidence="2" id="KW-0472">Membrane</keyword>
<name>A0A812PZF6_9DINO</name>
<dbReference type="OrthoDB" id="410909at2759"/>
<dbReference type="Proteomes" id="UP000604046">
    <property type="component" value="Unassembled WGS sequence"/>
</dbReference>
<dbReference type="AlphaFoldDB" id="A0A812PZF6"/>
<keyword evidence="2" id="KW-1133">Transmembrane helix</keyword>
<feature type="compositionally biased region" description="Polar residues" evidence="1">
    <location>
        <begin position="387"/>
        <end position="402"/>
    </location>
</feature>
<feature type="transmembrane region" description="Helical" evidence="2">
    <location>
        <begin position="162"/>
        <end position="181"/>
    </location>
</feature>
<organism evidence="3 4">
    <name type="scientific">Symbiodinium natans</name>
    <dbReference type="NCBI Taxonomy" id="878477"/>
    <lineage>
        <taxon>Eukaryota</taxon>
        <taxon>Sar</taxon>
        <taxon>Alveolata</taxon>
        <taxon>Dinophyceae</taxon>
        <taxon>Suessiales</taxon>
        <taxon>Symbiodiniaceae</taxon>
        <taxon>Symbiodinium</taxon>
    </lineage>
</organism>
<keyword evidence="4" id="KW-1185">Reference proteome</keyword>
<protein>
    <submittedName>
        <fullName evidence="3">Uncharacterized protein</fullName>
    </submittedName>
</protein>
<sequence length="555" mass="62141">MEEAAAGVLLAWSIVIATFHWWRTKADVVLLCQQVLSYIQQVRRSILHSNLSRQTSAKRVDEAMNLLREENYVLTCRILQHATLLTLITIPMTYGQDLATCAGMMLLGLFSYGMHTSLANGSLRLSANSLRYLFGAYYLMIIAFLWFFPHGAGEQTMTHQKTILAAQFAAVVCFADSTVNVPGQIAMMVAEVARYGTTNGWNLGVLEFMVGQMCLTLMIMATSVVHEHTLRSRKSAEIRHVDAESMISSFRRLLDEQLCIQDDGAGLNRLLSINEGLQGKKFEDFLVHDEKEMDRFRSFISRWDELETESAAPPCLRVSLQSSSGRLGVDIFHVVVPHNGCNGPCHLLAMKLDTECFAECYAVPEAEVFSNAGSPQPSTPTTPASFHRQQSPPSRTSDLSDSTALLQTPGLKEMMLLVDVRDQLGVLQVHLSYKDRQRKRGRSSRRSADGSHRSMPLLRSFVRPTDWGTVCQQVQGYASRHENSEQSLGRLWIRMLERPSTYMVAQQARLKPTGHAEGVQCWLHLKDLRQTQQVQRAPSELEDIGEAGQAESESS</sequence>
<reference evidence="3" key="1">
    <citation type="submission" date="2021-02" db="EMBL/GenBank/DDBJ databases">
        <authorList>
            <person name="Dougan E. K."/>
            <person name="Rhodes N."/>
            <person name="Thang M."/>
            <person name="Chan C."/>
        </authorList>
    </citation>
    <scope>NUCLEOTIDE SEQUENCE</scope>
</reference>
<evidence type="ECO:0000256" key="2">
    <source>
        <dbReference type="SAM" id="Phobius"/>
    </source>
</evidence>
<evidence type="ECO:0000313" key="3">
    <source>
        <dbReference type="EMBL" id="CAE7376608.1"/>
    </source>
</evidence>
<comment type="caution">
    <text evidence="3">The sequence shown here is derived from an EMBL/GenBank/DDBJ whole genome shotgun (WGS) entry which is preliminary data.</text>
</comment>
<dbReference type="EMBL" id="CAJNDS010002214">
    <property type="protein sequence ID" value="CAE7376608.1"/>
    <property type="molecule type" value="Genomic_DNA"/>
</dbReference>
<feature type="transmembrane region" description="Helical" evidence="2">
    <location>
        <begin position="98"/>
        <end position="118"/>
    </location>
</feature>
<keyword evidence="2" id="KW-0812">Transmembrane</keyword>
<accession>A0A812PZF6</accession>
<feature type="region of interest" description="Disordered" evidence="1">
    <location>
        <begin position="435"/>
        <end position="457"/>
    </location>
</feature>
<feature type="region of interest" description="Disordered" evidence="1">
    <location>
        <begin position="371"/>
        <end position="402"/>
    </location>
</feature>